<dbReference type="InterPro" id="IPR004443">
    <property type="entry name" value="YjeF_N_dom"/>
</dbReference>
<evidence type="ECO:0000259" key="2">
    <source>
        <dbReference type="PROSITE" id="PS51385"/>
    </source>
</evidence>
<dbReference type="RefSeq" id="WP_015522916.1">
    <property type="nucleotide sequence ID" value="NZ_JBBMEZ010000016.1"/>
</dbReference>
<dbReference type="EC" id="5.1.99.6" evidence="1"/>
<feature type="binding site" evidence="1">
    <location>
        <begin position="55"/>
        <end position="59"/>
    </location>
    <ligand>
        <name>(6S)-NADPHX</name>
        <dbReference type="ChEBI" id="CHEBI:64076"/>
    </ligand>
</feature>
<comment type="function">
    <text evidence="1">Catalyzes the epimerization of the S- and R-forms of NAD(P)HX, a damaged form of NAD(P)H that is a result of enzymatic or heat-dependent hydration. This is a prerequisite for the S-specific NAD(P)H-hydrate dehydratase to allow the repair of both epimers of NAD(P)HX.</text>
</comment>
<dbReference type="SUPFAM" id="SSF64153">
    <property type="entry name" value="YjeF N-terminal domain-like"/>
    <property type="match status" value="1"/>
</dbReference>
<feature type="domain" description="YjeF N-terminal" evidence="2">
    <location>
        <begin position="12"/>
        <end position="207"/>
    </location>
</feature>
<dbReference type="EMBL" id="JBBMEZ010000016">
    <property type="protein sequence ID" value="MEQ2470083.1"/>
    <property type="molecule type" value="Genomic_DNA"/>
</dbReference>
<keyword evidence="1" id="KW-0630">Potassium</keyword>
<accession>A0ABV1F9N7</accession>
<comment type="cofactor">
    <cofactor evidence="1">
        <name>K(+)</name>
        <dbReference type="ChEBI" id="CHEBI:29103"/>
    </cofactor>
    <text evidence="1">Binds 1 potassium ion per subunit.</text>
</comment>
<comment type="similarity">
    <text evidence="1">Belongs to the NnrE/AIBP family.</text>
</comment>
<organism evidence="3 4">
    <name type="scientific">Ruminococcoides intestinale</name>
    <dbReference type="NCBI Taxonomy" id="3133162"/>
    <lineage>
        <taxon>Bacteria</taxon>
        <taxon>Bacillati</taxon>
        <taxon>Bacillota</taxon>
        <taxon>Clostridia</taxon>
        <taxon>Eubacteriales</taxon>
        <taxon>Oscillospiraceae</taxon>
        <taxon>Ruminococcoides</taxon>
    </lineage>
</organism>
<evidence type="ECO:0000256" key="1">
    <source>
        <dbReference type="HAMAP-Rule" id="MF_01966"/>
    </source>
</evidence>
<evidence type="ECO:0000313" key="4">
    <source>
        <dbReference type="Proteomes" id="UP001490816"/>
    </source>
</evidence>
<keyword evidence="1" id="KW-0479">Metal-binding</keyword>
<feature type="binding site" evidence="1">
    <location>
        <position position="118"/>
    </location>
    <ligand>
        <name>K(+)</name>
        <dbReference type="ChEBI" id="CHEBI:29103"/>
    </ligand>
</feature>
<evidence type="ECO:0000313" key="3">
    <source>
        <dbReference type="EMBL" id="MEQ2470083.1"/>
    </source>
</evidence>
<keyword evidence="1" id="KW-0521">NADP</keyword>
<proteinExistence type="inferred from homology"/>
<feature type="binding site" evidence="1">
    <location>
        <position position="151"/>
    </location>
    <ligand>
        <name>(6S)-NADPHX</name>
        <dbReference type="ChEBI" id="CHEBI:64076"/>
    </ligand>
</feature>
<reference evidence="3 4" key="1">
    <citation type="submission" date="2024-03" db="EMBL/GenBank/DDBJ databases">
        <title>Human intestinal bacterial collection.</title>
        <authorList>
            <person name="Pauvert C."/>
            <person name="Hitch T.C.A."/>
            <person name="Clavel T."/>
        </authorList>
    </citation>
    <scope>NUCLEOTIDE SEQUENCE [LARGE SCALE GENOMIC DNA]</scope>
    <source>
        <strain evidence="3 4">CLA-JM-H38</strain>
    </source>
</reference>
<keyword evidence="1" id="KW-0547">Nucleotide-binding</keyword>
<comment type="caution">
    <text evidence="1">Lacks conserved residue(s) required for the propagation of feature annotation.</text>
</comment>
<sequence length="286" mass="31095">MEFVQVVSVENMRKSDARTIAEHTPSAELMYRAAQGIFNSAKFVGRVAIVCGKGNNGGDGYALACVLCKNGFTPTIFRASDGFSKDGLYYYKTAMSLGAEEMPMSQAAAFTGFDIVVDCLLGTGFSGELKGEMLEAVEQINMTNAYVISADINSGINGDTGVCSTAVNSDLTVSIGSFKTGLFLNDAPYYIGSVTNCGIGISLIEDEYKLIDYSLLHMFEGYGSLVMTAEEFFEKYGYEPSKCNVARCVEEISKKERRTVVVKTDHSAVIADLKYIYFCADYVINN</sequence>
<feature type="binding site" evidence="1">
    <location>
        <position position="56"/>
    </location>
    <ligand>
        <name>K(+)</name>
        <dbReference type="ChEBI" id="CHEBI:29103"/>
    </ligand>
</feature>
<protein>
    <recommendedName>
        <fullName evidence="1">NAD(P)H-hydrate epimerase</fullName>
        <ecNumber evidence="1">5.1.99.6</ecNumber>
    </recommendedName>
    <alternativeName>
        <fullName evidence="1">NAD(P)HX epimerase</fullName>
    </alternativeName>
</protein>
<dbReference type="NCBIfam" id="TIGR00197">
    <property type="entry name" value="yjeF_nterm"/>
    <property type="match status" value="1"/>
</dbReference>
<dbReference type="PROSITE" id="PS51385">
    <property type="entry name" value="YJEF_N"/>
    <property type="match status" value="1"/>
</dbReference>
<dbReference type="GO" id="GO:0052856">
    <property type="term" value="F:NAD(P)HX epimerase activity"/>
    <property type="evidence" value="ECO:0007669"/>
    <property type="project" value="UniProtKB-EC"/>
</dbReference>
<comment type="catalytic activity">
    <reaction evidence="1">
        <text>(6R)-NADPHX = (6S)-NADPHX</text>
        <dbReference type="Rhea" id="RHEA:32227"/>
        <dbReference type="ChEBI" id="CHEBI:64076"/>
        <dbReference type="ChEBI" id="CHEBI:64077"/>
        <dbReference type="EC" id="5.1.99.6"/>
    </reaction>
</comment>
<dbReference type="HAMAP" id="MF_01966">
    <property type="entry name" value="NADHX_epimerase"/>
    <property type="match status" value="1"/>
</dbReference>
<keyword evidence="1" id="KW-0520">NAD</keyword>
<dbReference type="InterPro" id="IPR036652">
    <property type="entry name" value="YjeF_N_dom_sf"/>
</dbReference>
<gene>
    <name evidence="1" type="primary">nnrE</name>
    <name evidence="3" type="ORF">WMO39_07045</name>
</gene>
<dbReference type="Gene3D" id="3.40.50.10260">
    <property type="entry name" value="YjeF N-terminal domain"/>
    <property type="match status" value="1"/>
</dbReference>
<feature type="binding site" evidence="1">
    <location>
        <position position="154"/>
    </location>
    <ligand>
        <name>K(+)</name>
        <dbReference type="ChEBI" id="CHEBI:29103"/>
    </ligand>
</feature>
<dbReference type="Pfam" id="PF03853">
    <property type="entry name" value="YjeF_N"/>
    <property type="match status" value="1"/>
</dbReference>
<name>A0ABV1F9N7_9FIRM</name>
<keyword evidence="4" id="KW-1185">Reference proteome</keyword>
<feature type="binding site" evidence="1">
    <location>
        <begin position="122"/>
        <end position="128"/>
    </location>
    <ligand>
        <name>(6S)-NADPHX</name>
        <dbReference type="ChEBI" id="CHEBI:64076"/>
    </ligand>
</feature>
<comment type="caution">
    <text evidence="3">The sequence shown here is derived from an EMBL/GenBank/DDBJ whole genome shotgun (WGS) entry which is preliminary data.</text>
</comment>
<keyword evidence="1 3" id="KW-0413">Isomerase</keyword>
<dbReference type="Proteomes" id="UP001490816">
    <property type="component" value="Unassembled WGS sequence"/>
</dbReference>
<comment type="catalytic activity">
    <reaction evidence="1">
        <text>(6R)-NADHX = (6S)-NADHX</text>
        <dbReference type="Rhea" id="RHEA:32215"/>
        <dbReference type="ChEBI" id="CHEBI:64074"/>
        <dbReference type="ChEBI" id="CHEBI:64075"/>
        <dbReference type="EC" id="5.1.99.6"/>
    </reaction>
</comment>